<feature type="compositionally biased region" description="Pro residues" evidence="13">
    <location>
        <begin position="174"/>
        <end position="191"/>
    </location>
</feature>
<evidence type="ECO:0000256" key="7">
    <source>
        <dbReference type="ARBA" id="ARBA00023295"/>
    </source>
</evidence>
<dbReference type="Proteomes" id="UP000800036">
    <property type="component" value="Unassembled WGS sequence"/>
</dbReference>
<gene>
    <name evidence="14" type="ORF">BU23DRAFT_80600</name>
</gene>
<dbReference type="EMBL" id="ML976671">
    <property type="protein sequence ID" value="KAF1975246.1"/>
    <property type="molecule type" value="Genomic_DNA"/>
</dbReference>
<dbReference type="PRINTS" id="PR01217">
    <property type="entry name" value="PRICHEXTENSN"/>
</dbReference>
<feature type="compositionally biased region" description="Polar residues" evidence="13">
    <location>
        <begin position="70"/>
        <end position="81"/>
    </location>
</feature>
<protein>
    <recommendedName>
        <fullName evidence="9">Probable beta-glucosidase btgE</fullName>
    </recommendedName>
    <alternativeName>
        <fullName evidence="10">Beta-D-glucoside glucohydrolase btgE</fullName>
    </alternativeName>
    <alternativeName>
        <fullName evidence="12">Cellobiase btgE</fullName>
    </alternativeName>
    <alternativeName>
        <fullName evidence="11">Gentiobiase btgE</fullName>
    </alternativeName>
</protein>
<dbReference type="PANTHER" id="PTHR16631:SF24">
    <property type="entry name" value="FAMILY 17 GLUCOSIDASE SCW11-RELATED"/>
    <property type="match status" value="1"/>
</dbReference>
<name>A0A6A5VJS7_9PLEO</name>
<dbReference type="PANTHER" id="PTHR16631">
    <property type="entry name" value="GLUCAN 1,3-BETA-GLUCOSIDASE"/>
    <property type="match status" value="1"/>
</dbReference>
<dbReference type="GO" id="GO:0009277">
    <property type="term" value="C:fungal-type cell wall"/>
    <property type="evidence" value="ECO:0007669"/>
    <property type="project" value="TreeGrafter"/>
</dbReference>
<keyword evidence="15" id="KW-1185">Reference proteome</keyword>
<organism evidence="14 15">
    <name type="scientific">Bimuria novae-zelandiae CBS 107.79</name>
    <dbReference type="NCBI Taxonomy" id="1447943"/>
    <lineage>
        <taxon>Eukaryota</taxon>
        <taxon>Fungi</taxon>
        <taxon>Dikarya</taxon>
        <taxon>Ascomycota</taxon>
        <taxon>Pezizomycotina</taxon>
        <taxon>Dothideomycetes</taxon>
        <taxon>Pleosporomycetidae</taxon>
        <taxon>Pleosporales</taxon>
        <taxon>Massarineae</taxon>
        <taxon>Didymosphaeriaceae</taxon>
        <taxon>Bimuria</taxon>
    </lineage>
</organism>
<feature type="compositionally biased region" description="Pro residues" evidence="13">
    <location>
        <begin position="135"/>
        <end position="146"/>
    </location>
</feature>
<feature type="region of interest" description="Disordered" evidence="13">
    <location>
        <begin position="66"/>
        <end position="202"/>
    </location>
</feature>
<evidence type="ECO:0000256" key="8">
    <source>
        <dbReference type="ARBA" id="ARBA00024983"/>
    </source>
</evidence>
<evidence type="ECO:0000313" key="14">
    <source>
        <dbReference type="EMBL" id="KAF1975246.1"/>
    </source>
</evidence>
<evidence type="ECO:0000256" key="13">
    <source>
        <dbReference type="SAM" id="MobiDB-lite"/>
    </source>
</evidence>
<evidence type="ECO:0000256" key="5">
    <source>
        <dbReference type="ARBA" id="ARBA00022729"/>
    </source>
</evidence>
<dbReference type="Gene3D" id="3.20.20.80">
    <property type="entry name" value="Glycosidases"/>
    <property type="match status" value="2"/>
</dbReference>
<evidence type="ECO:0000256" key="1">
    <source>
        <dbReference type="ARBA" id="ARBA00004191"/>
    </source>
</evidence>
<accession>A0A6A5VJS7</accession>
<comment type="subcellular location">
    <subcellularLocation>
        <location evidence="1">Secreted</location>
        <location evidence="1">Cell wall</location>
    </subcellularLocation>
</comment>
<proteinExistence type="inferred from homology"/>
<dbReference type="AlphaFoldDB" id="A0A6A5VJS7"/>
<evidence type="ECO:0000256" key="2">
    <source>
        <dbReference type="ARBA" id="ARBA00008773"/>
    </source>
</evidence>
<evidence type="ECO:0000313" key="15">
    <source>
        <dbReference type="Proteomes" id="UP000800036"/>
    </source>
</evidence>
<reference evidence="14" key="1">
    <citation type="journal article" date="2020" name="Stud. Mycol.">
        <title>101 Dothideomycetes genomes: a test case for predicting lifestyles and emergence of pathogens.</title>
        <authorList>
            <person name="Haridas S."/>
            <person name="Albert R."/>
            <person name="Binder M."/>
            <person name="Bloem J."/>
            <person name="Labutti K."/>
            <person name="Salamov A."/>
            <person name="Andreopoulos B."/>
            <person name="Baker S."/>
            <person name="Barry K."/>
            <person name="Bills G."/>
            <person name="Bluhm B."/>
            <person name="Cannon C."/>
            <person name="Castanera R."/>
            <person name="Culley D."/>
            <person name="Daum C."/>
            <person name="Ezra D."/>
            <person name="Gonzalez J."/>
            <person name="Henrissat B."/>
            <person name="Kuo A."/>
            <person name="Liang C."/>
            <person name="Lipzen A."/>
            <person name="Lutzoni F."/>
            <person name="Magnuson J."/>
            <person name="Mondo S."/>
            <person name="Nolan M."/>
            <person name="Ohm R."/>
            <person name="Pangilinan J."/>
            <person name="Park H.-J."/>
            <person name="Ramirez L."/>
            <person name="Alfaro M."/>
            <person name="Sun H."/>
            <person name="Tritt A."/>
            <person name="Yoshinaga Y."/>
            <person name="Zwiers L.-H."/>
            <person name="Turgeon B."/>
            <person name="Goodwin S."/>
            <person name="Spatafora J."/>
            <person name="Crous P."/>
            <person name="Grigoriev I."/>
        </authorList>
    </citation>
    <scope>NUCLEOTIDE SEQUENCE</scope>
    <source>
        <strain evidence="14">CBS 107.79</strain>
    </source>
</reference>
<comment type="function">
    <text evidence="8">Beta-glucosidases are one of a number of cellulolytic enzymes involved in the degradation of cellulosic biomass. Catalyzes the last step releasing glucose from the inhibitory cellobiose.</text>
</comment>
<keyword evidence="5" id="KW-0732">Signal</keyword>
<evidence type="ECO:0000256" key="3">
    <source>
        <dbReference type="ARBA" id="ARBA00022512"/>
    </source>
</evidence>
<keyword evidence="6 14" id="KW-0378">Hydrolase</keyword>
<dbReference type="InterPro" id="IPR017853">
    <property type="entry name" value="GH"/>
</dbReference>
<dbReference type="OrthoDB" id="4082933at2759"/>
<dbReference type="GO" id="GO:0009986">
    <property type="term" value="C:cell surface"/>
    <property type="evidence" value="ECO:0007669"/>
    <property type="project" value="TreeGrafter"/>
</dbReference>
<dbReference type="SUPFAM" id="SSF51445">
    <property type="entry name" value="(Trans)glycosidases"/>
    <property type="match status" value="1"/>
</dbReference>
<keyword evidence="7" id="KW-0326">Glycosidase</keyword>
<keyword evidence="3" id="KW-0134">Cell wall</keyword>
<sequence>MKGAIVAALVGSAVAASHKAHAGFHLRRNPGYVPQEDVCKTVTTTVYVTASDLPPIVSNTTVVVAPSPVPETSTSCTKEAQTTPPAYTPAPVPSTSEKPVVPTSSEKPVAPSPPPYVPVSSEKPVVPSSSEKPVVPSPPPYVPAPKPSEVVSSYHAPPPAPKPSEAVASYHAAPPAPSSKPAPLKPKPSKPSTPSYGGSGSWNKPNGKKWAITYTPYTQGGDCKSASEVQTDVGKIAGLGYTTIRVYSTDCGVFENVVPACTQHGLQIIYGIFLDAATPPNSQGASDQLQDIIDNAPKGSVSMLIVGNEYISGHGGDAGSLAGYISTVRTKFRAAGFDAPVTTTETVAAWEQYGSAWCDAIDIFAAQVQPYFDGGKTASEAGDFAYDQLEQAAKVCPEAAAKGKFISEIGWPAGGSPNGAAIPGKAQQKQAMRSIIDKVGDHACIFSYQDDAWKAPGAYNVEQYFGCADNL</sequence>
<dbReference type="GO" id="GO:0042973">
    <property type="term" value="F:glucan endo-1,3-beta-D-glucosidase activity"/>
    <property type="evidence" value="ECO:0007669"/>
    <property type="project" value="TreeGrafter"/>
</dbReference>
<feature type="compositionally biased region" description="Low complexity" evidence="13">
    <location>
        <begin position="118"/>
        <end position="134"/>
    </location>
</feature>
<evidence type="ECO:0000256" key="11">
    <source>
        <dbReference type="ARBA" id="ARBA00041516"/>
    </source>
</evidence>
<dbReference type="InterPro" id="IPR050732">
    <property type="entry name" value="Beta-glucan_modifiers"/>
</dbReference>
<evidence type="ECO:0000256" key="10">
    <source>
        <dbReference type="ARBA" id="ARBA00041495"/>
    </source>
</evidence>
<dbReference type="GO" id="GO:0071555">
    <property type="term" value="P:cell wall organization"/>
    <property type="evidence" value="ECO:0007669"/>
    <property type="project" value="TreeGrafter"/>
</dbReference>
<keyword evidence="4" id="KW-0964">Secreted</keyword>
<dbReference type="GO" id="GO:0005576">
    <property type="term" value="C:extracellular region"/>
    <property type="evidence" value="ECO:0007669"/>
    <property type="project" value="TreeGrafter"/>
</dbReference>
<comment type="similarity">
    <text evidence="2">Belongs to the glycosyl hydrolase 17 family.</text>
</comment>
<evidence type="ECO:0000256" key="9">
    <source>
        <dbReference type="ARBA" id="ARBA00039284"/>
    </source>
</evidence>
<evidence type="ECO:0000256" key="6">
    <source>
        <dbReference type="ARBA" id="ARBA00022801"/>
    </source>
</evidence>
<evidence type="ECO:0000256" key="12">
    <source>
        <dbReference type="ARBA" id="ARBA00042762"/>
    </source>
</evidence>
<evidence type="ECO:0000256" key="4">
    <source>
        <dbReference type="ARBA" id="ARBA00022525"/>
    </source>
</evidence>